<dbReference type="AlphaFoldDB" id="A0A7Y0AV61"/>
<dbReference type="Pfam" id="PF10707">
    <property type="entry name" value="YrbL-PhoP_reg"/>
    <property type="match status" value="1"/>
</dbReference>
<proteinExistence type="predicted"/>
<dbReference type="InterPro" id="IPR019647">
    <property type="entry name" value="PhoP_reg_network_YrbL"/>
</dbReference>
<dbReference type="Proteomes" id="UP000541470">
    <property type="component" value="Unassembled WGS sequence"/>
</dbReference>
<organism evidence="1 2">
    <name type="scientific">Rhizobium terricola</name>
    <dbReference type="NCBI Taxonomy" id="2728849"/>
    <lineage>
        <taxon>Bacteria</taxon>
        <taxon>Pseudomonadati</taxon>
        <taxon>Pseudomonadota</taxon>
        <taxon>Alphaproteobacteria</taxon>
        <taxon>Hyphomicrobiales</taxon>
        <taxon>Rhizobiaceae</taxon>
        <taxon>Rhizobium/Agrobacterium group</taxon>
        <taxon>Rhizobium</taxon>
    </lineage>
</organism>
<evidence type="ECO:0000313" key="1">
    <source>
        <dbReference type="EMBL" id="NML74096.1"/>
    </source>
</evidence>
<dbReference type="EMBL" id="JABBGK010000001">
    <property type="protein sequence ID" value="NML74096.1"/>
    <property type="molecule type" value="Genomic_DNA"/>
</dbReference>
<protein>
    <recommendedName>
        <fullName evidence="3">PhoP regulatory network protein YrbL</fullName>
    </recommendedName>
</protein>
<gene>
    <name evidence="1" type="ORF">HHL25_08180</name>
</gene>
<name>A0A7Y0AV61_9HYPH</name>
<accession>A0A7Y0AV61</accession>
<evidence type="ECO:0000313" key="2">
    <source>
        <dbReference type="Proteomes" id="UP000541470"/>
    </source>
</evidence>
<keyword evidence="2" id="KW-1185">Reference proteome</keyword>
<reference evidence="1 2" key="1">
    <citation type="submission" date="2020-04" db="EMBL/GenBank/DDBJ databases">
        <title>Rhizobium sp. S-51 isolated from soil.</title>
        <authorList>
            <person name="Dahal R.H."/>
        </authorList>
    </citation>
    <scope>NUCLEOTIDE SEQUENCE [LARGE SCALE GENOMIC DNA]</scope>
    <source>
        <strain evidence="1 2">S-51</strain>
    </source>
</reference>
<evidence type="ECO:0008006" key="3">
    <source>
        <dbReference type="Google" id="ProtNLM"/>
    </source>
</evidence>
<sequence length="292" mass="33429">MHAAFCMHGRSHINMANSWLGLLPVLSHLCHTSCRYFHSRHRNTMASKDFRHRFGRRLDINECQFETAGSLKRVYTHPDMPDVVLKIVDPERTHGEGRLKGESFIKRKNPLGVYRGFRRELTQYLILSRRWNEDVCGAPPLAVPCGLQPTTAGLALVTEKIINADGELAPTLEKLFQTGAVELKHLEALERFFEACIAMHVVLSDMHMRQFLYSEVRSGRPEFVVIDGIGEKNMIPLRSLSVRLNGRRLSKARDQIFQEIFDHYPALQRQWTARRADASRSELVRGPSAEGR</sequence>
<comment type="caution">
    <text evidence="1">The sequence shown here is derived from an EMBL/GenBank/DDBJ whole genome shotgun (WGS) entry which is preliminary data.</text>
</comment>